<keyword evidence="5" id="KW-0812">Transmembrane</keyword>
<dbReference type="GO" id="GO:0009055">
    <property type="term" value="F:electron transfer activity"/>
    <property type="evidence" value="ECO:0007669"/>
    <property type="project" value="InterPro"/>
</dbReference>
<evidence type="ECO:0000256" key="2">
    <source>
        <dbReference type="ARBA" id="ARBA00022723"/>
    </source>
</evidence>
<dbReference type="InterPro" id="IPR036249">
    <property type="entry name" value="Thioredoxin-like_sf"/>
</dbReference>
<dbReference type="Pfam" id="PF00085">
    <property type="entry name" value="Thioredoxin"/>
    <property type="match status" value="1"/>
</dbReference>
<dbReference type="GO" id="GO:0020037">
    <property type="term" value="F:heme binding"/>
    <property type="evidence" value="ECO:0007669"/>
    <property type="project" value="InterPro"/>
</dbReference>
<dbReference type="InterPro" id="IPR036909">
    <property type="entry name" value="Cyt_c-like_dom_sf"/>
</dbReference>
<dbReference type="GO" id="GO:0015035">
    <property type="term" value="F:protein-disulfide reductase activity"/>
    <property type="evidence" value="ECO:0007669"/>
    <property type="project" value="TreeGrafter"/>
</dbReference>
<evidence type="ECO:0000259" key="7">
    <source>
        <dbReference type="PROSITE" id="PS51352"/>
    </source>
</evidence>
<keyword evidence="2 4" id="KW-0479">Metal-binding</keyword>
<evidence type="ECO:0000313" key="8">
    <source>
        <dbReference type="EMBL" id="HIQ23575.1"/>
    </source>
</evidence>
<name>A0A832ZSM7_9CREN</name>
<dbReference type="CDD" id="cd02947">
    <property type="entry name" value="TRX_family"/>
    <property type="match status" value="1"/>
</dbReference>
<sequence>MQGSRRMRLDLRGFQKSKKAGLLLIVLVIAGALTTALLLGQEQKIANYYMSVDEYVISSSTMLEKIISSSTKPVAVMFESPTCPTCKQMHPHWAVLERQSSTLPVQFYHIVFSPATEEAFRRYRVTDTPTFIVFVGGQPVARHVGAFGGDNITSTMLNWALFSAGLGVVADPQKLAEEGLRIFNNRCSSCHGEIGGLDEESLRAWLDSRRGEPDLLAKRLAEALEKNMTLRELYGSYGAISDAVKTMRKYIPDLTSYEIDRLSYLLDYASAILEGK</sequence>
<protein>
    <submittedName>
        <fullName evidence="8">Thioredoxin</fullName>
    </submittedName>
</protein>
<feature type="domain" description="Cytochrome c" evidence="6">
    <location>
        <begin position="174"/>
        <end position="270"/>
    </location>
</feature>
<evidence type="ECO:0000256" key="5">
    <source>
        <dbReference type="SAM" id="Phobius"/>
    </source>
</evidence>
<dbReference type="AlphaFoldDB" id="A0A832ZSM7"/>
<dbReference type="SUPFAM" id="SSF46626">
    <property type="entry name" value="Cytochrome c"/>
    <property type="match status" value="1"/>
</dbReference>
<evidence type="ECO:0000259" key="6">
    <source>
        <dbReference type="PROSITE" id="PS51007"/>
    </source>
</evidence>
<keyword evidence="3 4" id="KW-0408">Iron</keyword>
<keyword evidence="1 4" id="KW-0349">Heme</keyword>
<dbReference type="Gene3D" id="3.40.30.10">
    <property type="entry name" value="Glutaredoxin"/>
    <property type="match status" value="1"/>
</dbReference>
<evidence type="ECO:0000256" key="3">
    <source>
        <dbReference type="ARBA" id="ARBA00023004"/>
    </source>
</evidence>
<dbReference type="EMBL" id="DQVR01000025">
    <property type="protein sequence ID" value="HIQ23575.1"/>
    <property type="molecule type" value="Genomic_DNA"/>
</dbReference>
<evidence type="ECO:0000256" key="1">
    <source>
        <dbReference type="ARBA" id="ARBA00022617"/>
    </source>
</evidence>
<organism evidence="8 9">
    <name type="scientific">Pyrodictium delaneyi</name>
    <dbReference type="NCBI Taxonomy" id="1273541"/>
    <lineage>
        <taxon>Archaea</taxon>
        <taxon>Thermoproteota</taxon>
        <taxon>Thermoprotei</taxon>
        <taxon>Desulfurococcales</taxon>
        <taxon>Pyrodictiaceae</taxon>
        <taxon>Pyrodictium</taxon>
    </lineage>
</organism>
<accession>A0A832ZSM7</accession>
<evidence type="ECO:0000313" key="9">
    <source>
        <dbReference type="Proteomes" id="UP000600071"/>
    </source>
</evidence>
<comment type="caution">
    <text evidence="8">The sequence shown here is derived from an EMBL/GenBank/DDBJ whole genome shotgun (WGS) entry which is preliminary data.</text>
</comment>
<keyword evidence="5" id="KW-0472">Membrane</keyword>
<evidence type="ECO:0000256" key="4">
    <source>
        <dbReference type="PROSITE-ProRule" id="PRU00433"/>
    </source>
</evidence>
<dbReference type="InterPro" id="IPR009056">
    <property type="entry name" value="Cyt_c-like_dom"/>
</dbReference>
<reference evidence="8" key="1">
    <citation type="journal article" date="2020" name="ISME J.">
        <title>Gammaproteobacteria mediating utilization of methyl-, sulfur- and petroleum organic compounds in deep ocean hydrothermal plumes.</title>
        <authorList>
            <person name="Zhou Z."/>
            <person name="Liu Y."/>
            <person name="Pan J."/>
            <person name="Cron B.R."/>
            <person name="Toner B.M."/>
            <person name="Anantharaman K."/>
            <person name="Breier J.A."/>
            <person name="Dick G.J."/>
            <person name="Li M."/>
        </authorList>
    </citation>
    <scope>NUCLEOTIDE SEQUENCE</scope>
    <source>
        <strain evidence="8">SZUA-1523</strain>
    </source>
</reference>
<dbReference type="GO" id="GO:0046872">
    <property type="term" value="F:metal ion binding"/>
    <property type="evidence" value="ECO:0007669"/>
    <property type="project" value="UniProtKB-KW"/>
</dbReference>
<feature type="transmembrane region" description="Helical" evidence="5">
    <location>
        <begin position="21"/>
        <end position="40"/>
    </location>
</feature>
<dbReference type="SUPFAM" id="SSF52833">
    <property type="entry name" value="Thioredoxin-like"/>
    <property type="match status" value="1"/>
</dbReference>
<dbReference type="PROSITE" id="PS51007">
    <property type="entry name" value="CYTC"/>
    <property type="match status" value="1"/>
</dbReference>
<gene>
    <name evidence="8" type="ORF">EYH50_00820</name>
</gene>
<keyword evidence="5" id="KW-1133">Transmembrane helix</keyword>
<feature type="domain" description="Thioredoxin" evidence="7">
    <location>
        <begin position="22"/>
        <end position="162"/>
    </location>
</feature>
<dbReference type="GO" id="GO:0005737">
    <property type="term" value="C:cytoplasm"/>
    <property type="evidence" value="ECO:0007669"/>
    <property type="project" value="TreeGrafter"/>
</dbReference>
<dbReference type="PANTHER" id="PTHR45663">
    <property type="entry name" value="GEO12009P1"/>
    <property type="match status" value="1"/>
</dbReference>
<feature type="non-terminal residue" evidence="8">
    <location>
        <position position="276"/>
    </location>
</feature>
<dbReference type="Proteomes" id="UP000600071">
    <property type="component" value="Unassembled WGS sequence"/>
</dbReference>
<dbReference type="InterPro" id="IPR013766">
    <property type="entry name" value="Thioredoxin_domain"/>
</dbReference>
<proteinExistence type="predicted"/>
<dbReference type="PANTHER" id="PTHR45663:SF11">
    <property type="entry name" value="GEO12009P1"/>
    <property type="match status" value="1"/>
</dbReference>
<dbReference type="PROSITE" id="PS51352">
    <property type="entry name" value="THIOREDOXIN_2"/>
    <property type="match status" value="1"/>
</dbReference>